<evidence type="ECO:0000256" key="3">
    <source>
        <dbReference type="ARBA" id="ARBA00038412"/>
    </source>
</evidence>
<dbReference type="Pfam" id="PF01844">
    <property type="entry name" value="HNH"/>
    <property type="match status" value="1"/>
</dbReference>
<evidence type="ECO:0000313" key="6">
    <source>
        <dbReference type="EMBL" id="GGD05334.1"/>
    </source>
</evidence>
<sequence length="104" mass="12413">MDLQRIKELIARNKLVKFYQSKVWRALRLKVLERDNYECQACKRKGKVGPGQNVHHLKEVKQFPSLALVKSNCEAICIPCHNEEHDRLKKFKKPQPKFVNEERW</sequence>
<dbReference type="SMART" id="SM00507">
    <property type="entry name" value="HNHc"/>
    <property type="match status" value="1"/>
</dbReference>
<evidence type="ECO:0000256" key="2">
    <source>
        <dbReference type="ARBA" id="ARBA00022801"/>
    </source>
</evidence>
<keyword evidence="1" id="KW-0540">Nuclease</keyword>
<accession>A0ABQ1PVQ9</accession>
<dbReference type="Gene3D" id="1.10.30.50">
    <property type="match status" value="1"/>
</dbReference>
<evidence type="ECO:0000256" key="4">
    <source>
        <dbReference type="ARBA" id="ARBA00040194"/>
    </source>
</evidence>
<feature type="domain" description="HNH nuclease" evidence="5">
    <location>
        <begin position="26"/>
        <end position="82"/>
    </location>
</feature>
<name>A0ABQ1PVQ9_9BACI</name>
<keyword evidence="2" id="KW-0378">Hydrolase</keyword>
<organism evidence="6 7">
    <name type="scientific">Pontibacillus salipaludis</name>
    <dbReference type="NCBI Taxonomy" id="1697394"/>
    <lineage>
        <taxon>Bacteria</taxon>
        <taxon>Bacillati</taxon>
        <taxon>Bacillota</taxon>
        <taxon>Bacilli</taxon>
        <taxon>Bacillales</taxon>
        <taxon>Bacillaceae</taxon>
        <taxon>Pontibacillus</taxon>
    </lineage>
</organism>
<evidence type="ECO:0000313" key="7">
    <source>
        <dbReference type="Proteomes" id="UP000642571"/>
    </source>
</evidence>
<dbReference type="InterPro" id="IPR003615">
    <property type="entry name" value="HNH_nuc"/>
</dbReference>
<comment type="similarity">
    <text evidence="3">Belongs to the HNH nuclease family.</text>
</comment>
<dbReference type="GO" id="GO:0004519">
    <property type="term" value="F:endonuclease activity"/>
    <property type="evidence" value="ECO:0007669"/>
    <property type="project" value="UniProtKB-KW"/>
</dbReference>
<dbReference type="Proteomes" id="UP000642571">
    <property type="component" value="Unassembled WGS sequence"/>
</dbReference>
<comment type="caution">
    <text evidence="6">The sequence shown here is derived from an EMBL/GenBank/DDBJ whole genome shotgun (WGS) entry which is preliminary data.</text>
</comment>
<reference evidence="7" key="1">
    <citation type="journal article" date="2019" name="Int. J. Syst. Evol. Microbiol.">
        <title>The Global Catalogue of Microorganisms (GCM) 10K type strain sequencing project: providing services to taxonomists for standard genome sequencing and annotation.</title>
        <authorList>
            <consortium name="The Broad Institute Genomics Platform"/>
            <consortium name="The Broad Institute Genome Sequencing Center for Infectious Disease"/>
            <person name="Wu L."/>
            <person name="Ma J."/>
        </authorList>
    </citation>
    <scope>NUCLEOTIDE SEQUENCE [LARGE SCALE GENOMIC DNA]</scope>
    <source>
        <strain evidence="7">CGMCC 1.15353</strain>
    </source>
</reference>
<dbReference type="PANTHER" id="PTHR41286:SF1">
    <property type="entry name" value="HNH NUCLEASE YAJD-RELATED"/>
    <property type="match status" value="1"/>
</dbReference>
<dbReference type="CDD" id="cd00085">
    <property type="entry name" value="HNHc"/>
    <property type="match status" value="1"/>
</dbReference>
<evidence type="ECO:0000259" key="5">
    <source>
        <dbReference type="SMART" id="SM00507"/>
    </source>
</evidence>
<evidence type="ECO:0000256" key="1">
    <source>
        <dbReference type="ARBA" id="ARBA00022722"/>
    </source>
</evidence>
<keyword evidence="6" id="KW-0255">Endonuclease</keyword>
<keyword evidence="7" id="KW-1185">Reference proteome</keyword>
<gene>
    <name evidence="6" type="primary">mcrA</name>
    <name evidence="6" type="ORF">GCM10011389_11040</name>
</gene>
<protein>
    <recommendedName>
        <fullName evidence="4">Putative HNH nuclease YajD</fullName>
    </recommendedName>
</protein>
<dbReference type="PANTHER" id="PTHR41286">
    <property type="entry name" value="HNH NUCLEASE YAJD-RELATED"/>
    <property type="match status" value="1"/>
</dbReference>
<proteinExistence type="inferred from homology"/>
<dbReference type="RefSeq" id="WP_188651616.1">
    <property type="nucleotide sequence ID" value="NZ_BMIN01000003.1"/>
</dbReference>
<dbReference type="InterPro" id="IPR002711">
    <property type="entry name" value="HNH"/>
</dbReference>
<dbReference type="EMBL" id="BMIN01000003">
    <property type="protein sequence ID" value="GGD05334.1"/>
    <property type="molecule type" value="Genomic_DNA"/>
</dbReference>